<name>A0A4S2B0J8_9BACE</name>
<evidence type="ECO:0000313" key="2">
    <source>
        <dbReference type="Proteomes" id="UP000305751"/>
    </source>
</evidence>
<gene>
    <name evidence="1" type="ORF">E5356_04095</name>
</gene>
<protein>
    <submittedName>
        <fullName evidence="1">Uncharacterized protein</fullName>
    </submittedName>
</protein>
<dbReference type="EMBL" id="SRZA01000006">
    <property type="protein sequence ID" value="TGY07486.1"/>
    <property type="molecule type" value="Genomic_DNA"/>
</dbReference>
<organism evidence="1 2">
    <name type="scientific">Bacteroides acidifaciens</name>
    <dbReference type="NCBI Taxonomy" id="85831"/>
    <lineage>
        <taxon>Bacteria</taxon>
        <taxon>Pseudomonadati</taxon>
        <taxon>Bacteroidota</taxon>
        <taxon>Bacteroidia</taxon>
        <taxon>Bacteroidales</taxon>
        <taxon>Bacteroidaceae</taxon>
        <taxon>Bacteroides</taxon>
    </lineage>
</organism>
<dbReference type="RefSeq" id="WP_136013682.1">
    <property type="nucleotide sequence ID" value="NZ_SRZA01000006.1"/>
</dbReference>
<comment type="caution">
    <text evidence="1">The sequence shown here is derived from an EMBL/GenBank/DDBJ whole genome shotgun (WGS) entry which is preliminary data.</text>
</comment>
<dbReference type="AlphaFoldDB" id="A0A4S2B0J8"/>
<proteinExistence type="predicted"/>
<evidence type="ECO:0000313" key="1">
    <source>
        <dbReference type="EMBL" id="TGY07486.1"/>
    </source>
</evidence>
<dbReference type="Proteomes" id="UP000305751">
    <property type="component" value="Unassembled WGS sequence"/>
</dbReference>
<reference evidence="1 2" key="1">
    <citation type="submission" date="2019-04" db="EMBL/GenBank/DDBJ databases">
        <title>Microbes associate with the intestines of laboratory mice.</title>
        <authorList>
            <person name="Navarre W."/>
            <person name="Wong E."/>
            <person name="Huang K."/>
            <person name="Tropini C."/>
            <person name="Ng K."/>
            <person name="Yu B."/>
        </authorList>
    </citation>
    <scope>NUCLEOTIDE SEQUENCE [LARGE SCALE GENOMIC DNA]</scope>
    <source>
        <strain evidence="1 2">NM70_E10</strain>
    </source>
</reference>
<sequence length="217" mass="23269">MENLTPIPLPPLDTKELAERAASIRDAVNAKSVSAQQVGALFYDLVECCGNVRAALALFINTNLPEIQQDIDQRLAGVDDAVEKATAELQKSEAARALVESLVASLSSQNLAAPLRIDIQRCPGSVTLTNTMRPRIDAALFPRFGLGSIFFYAENSAARVTPDGEIIPLEQGTAHIYAVATGNTSVYKSISIEVVPPRLRLAGDALRLDAEGNIRLT</sequence>
<keyword evidence="2" id="KW-1185">Reference proteome</keyword>
<accession>A0A4S2B0J8</accession>